<evidence type="ECO:0000313" key="3">
    <source>
        <dbReference type="Proteomes" id="UP001278500"/>
    </source>
</evidence>
<reference evidence="2" key="1">
    <citation type="journal article" date="2023" name="Mol. Phylogenet. Evol.">
        <title>Genome-scale phylogeny and comparative genomics of the fungal order Sordariales.</title>
        <authorList>
            <person name="Hensen N."/>
            <person name="Bonometti L."/>
            <person name="Westerberg I."/>
            <person name="Brannstrom I.O."/>
            <person name="Guillou S."/>
            <person name="Cros-Aarteil S."/>
            <person name="Calhoun S."/>
            <person name="Haridas S."/>
            <person name="Kuo A."/>
            <person name="Mondo S."/>
            <person name="Pangilinan J."/>
            <person name="Riley R."/>
            <person name="LaButti K."/>
            <person name="Andreopoulos B."/>
            <person name="Lipzen A."/>
            <person name="Chen C."/>
            <person name="Yan M."/>
            <person name="Daum C."/>
            <person name="Ng V."/>
            <person name="Clum A."/>
            <person name="Steindorff A."/>
            <person name="Ohm R.A."/>
            <person name="Martin F."/>
            <person name="Silar P."/>
            <person name="Natvig D.O."/>
            <person name="Lalanne C."/>
            <person name="Gautier V."/>
            <person name="Ament-Velasquez S.L."/>
            <person name="Kruys A."/>
            <person name="Hutchinson M.I."/>
            <person name="Powell A.J."/>
            <person name="Barry K."/>
            <person name="Miller A.N."/>
            <person name="Grigoriev I.V."/>
            <person name="Debuchy R."/>
            <person name="Gladieux P."/>
            <person name="Hiltunen Thoren M."/>
            <person name="Johannesson H."/>
        </authorList>
    </citation>
    <scope>NUCLEOTIDE SEQUENCE</scope>
    <source>
        <strain evidence="2">CBS 560.94</strain>
    </source>
</reference>
<dbReference type="EMBL" id="JAUEPP010000001">
    <property type="protein sequence ID" value="KAK3355384.1"/>
    <property type="molecule type" value="Genomic_DNA"/>
</dbReference>
<accession>A0AAE0MWD3</accession>
<reference evidence="2" key="2">
    <citation type="submission" date="2023-06" db="EMBL/GenBank/DDBJ databases">
        <authorList>
            <consortium name="Lawrence Berkeley National Laboratory"/>
            <person name="Haridas S."/>
            <person name="Hensen N."/>
            <person name="Bonometti L."/>
            <person name="Westerberg I."/>
            <person name="Brannstrom I.O."/>
            <person name="Guillou S."/>
            <person name="Cros-Aarteil S."/>
            <person name="Calhoun S."/>
            <person name="Kuo A."/>
            <person name="Mondo S."/>
            <person name="Pangilinan J."/>
            <person name="Riley R."/>
            <person name="Labutti K."/>
            <person name="Andreopoulos B."/>
            <person name="Lipzen A."/>
            <person name="Chen C."/>
            <person name="Yanf M."/>
            <person name="Daum C."/>
            <person name="Ng V."/>
            <person name="Clum A."/>
            <person name="Steindorff A."/>
            <person name="Ohm R."/>
            <person name="Martin F."/>
            <person name="Silar P."/>
            <person name="Natvig D."/>
            <person name="Lalanne C."/>
            <person name="Gautier V."/>
            <person name="Ament-Velasquez S.L."/>
            <person name="Kruys A."/>
            <person name="Hutchinson M.I."/>
            <person name="Powell A.J."/>
            <person name="Barry K."/>
            <person name="Miller A.N."/>
            <person name="Grigoriev I.V."/>
            <person name="Debuchy R."/>
            <person name="Gladieux P."/>
            <person name="Thoren M.H."/>
            <person name="Johannesson H."/>
        </authorList>
    </citation>
    <scope>NUCLEOTIDE SEQUENCE</scope>
    <source>
        <strain evidence="2">CBS 560.94</strain>
    </source>
</reference>
<keyword evidence="3" id="KW-1185">Reference proteome</keyword>
<name>A0AAE0MWD3_9PEZI</name>
<evidence type="ECO:0000256" key="1">
    <source>
        <dbReference type="SAM" id="MobiDB-lite"/>
    </source>
</evidence>
<dbReference type="Proteomes" id="UP001278500">
    <property type="component" value="Unassembled WGS sequence"/>
</dbReference>
<evidence type="ECO:0000313" key="2">
    <source>
        <dbReference type="EMBL" id="KAK3355384.1"/>
    </source>
</evidence>
<dbReference type="RefSeq" id="XP_062686762.1">
    <property type="nucleotide sequence ID" value="XM_062825380.1"/>
</dbReference>
<proteinExistence type="predicted"/>
<comment type="caution">
    <text evidence="2">The sequence shown here is derived from an EMBL/GenBank/DDBJ whole genome shotgun (WGS) entry which is preliminary data.</text>
</comment>
<dbReference type="GeneID" id="87862534"/>
<feature type="region of interest" description="Disordered" evidence="1">
    <location>
        <begin position="33"/>
        <end position="55"/>
    </location>
</feature>
<gene>
    <name evidence="2" type="ORF">B0H65DRAFT_438628</name>
</gene>
<organism evidence="2 3">
    <name type="scientific">Neurospora tetraspora</name>
    <dbReference type="NCBI Taxonomy" id="94610"/>
    <lineage>
        <taxon>Eukaryota</taxon>
        <taxon>Fungi</taxon>
        <taxon>Dikarya</taxon>
        <taxon>Ascomycota</taxon>
        <taxon>Pezizomycotina</taxon>
        <taxon>Sordariomycetes</taxon>
        <taxon>Sordariomycetidae</taxon>
        <taxon>Sordariales</taxon>
        <taxon>Sordariaceae</taxon>
        <taxon>Neurospora</taxon>
    </lineage>
</organism>
<sequence>MDCGQAVGNEHYLSGNLRQTCCGTSWANWDITSQSNQHGPTRWNKPLGDWRPDSLEHTEQKRPSYLLSFRARYAKNLRQILAARGEPIKARTLGAAERPSKPSMSASHCLRSPNLRWNTFKWAEHSSHPHLSQPGKVDKYPSLAHVRSAALEVPGRFQDSARNFNSSPGLAETIFQLQGGVGENPVQQALPTSSQIAAFEISSA</sequence>
<dbReference type="AlphaFoldDB" id="A0AAE0MWD3"/>
<protein>
    <submittedName>
        <fullName evidence="2">Uncharacterized protein</fullName>
    </submittedName>
</protein>